<protein>
    <submittedName>
        <fullName evidence="2">Protein xpaC</fullName>
    </submittedName>
</protein>
<keyword evidence="3" id="KW-1185">Reference proteome</keyword>
<dbReference type="InterPro" id="IPR018770">
    <property type="entry name" value="ChloroindolylP_hydrolase"/>
</dbReference>
<sequence>MNPFVAFSVRMLAAIPAAGTVGTVSLIGFDQPLLAAAAYSLAGGASAYSIASVSMNSRFLKKNSLTRKDYKYIKKQLEEVKPKMARLQKTLLTIRHLPSLKERIELVRVARRIYSLTIREPRRFYKAEKFFFSHLDSAVLLAEKYVFLSSQPKRNWELEKSLNETRKTLNDLTRLIEQDLYSMVQDDVDELNLEIDVAKHSIKTNQDTKHLDESRKFK</sequence>
<keyword evidence="1" id="KW-0472">Membrane</keyword>
<proteinExistence type="predicted"/>
<organism evidence="2 3">
    <name type="scientific">Metabacillus idriensis</name>
    <dbReference type="NCBI Taxonomy" id="324768"/>
    <lineage>
        <taxon>Bacteria</taxon>
        <taxon>Bacillati</taxon>
        <taxon>Bacillota</taxon>
        <taxon>Bacilli</taxon>
        <taxon>Bacillales</taxon>
        <taxon>Bacillaceae</taxon>
        <taxon>Metabacillus</taxon>
    </lineage>
</organism>
<dbReference type="Proteomes" id="UP000441585">
    <property type="component" value="Unassembled WGS sequence"/>
</dbReference>
<evidence type="ECO:0000256" key="1">
    <source>
        <dbReference type="SAM" id="Phobius"/>
    </source>
</evidence>
<dbReference type="Pfam" id="PF10112">
    <property type="entry name" value="Halogen_Hydrol"/>
    <property type="match status" value="1"/>
</dbReference>
<dbReference type="AlphaFoldDB" id="A0A6I2MA37"/>
<evidence type="ECO:0000313" key="3">
    <source>
        <dbReference type="Proteomes" id="UP000441585"/>
    </source>
</evidence>
<gene>
    <name evidence="2" type="ORF">GJU41_14000</name>
</gene>
<comment type="caution">
    <text evidence="2">The sequence shown here is derived from an EMBL/GenBank/DDBJ whole genome shotgun (WGS) entry which is preliminary data.</text>
</comment>
<reference evidence="2 3" key="1">
    <citation type="submission" date="2019-11" db="EMBL/GenBank/DDBJ databases">
        <title>Bacillus idriensis genome.</title>
        <authorList>
            <person name="Konopka E.N."/>
            <person name="Newman J.D."/>
        </authorList>
    </citation>
    <scope>NUCLEOTIDE SEQUENCE [LARGE SCALE GENOMIC DNA]</scope>
    <source>
        <strain evidence="2 3">DSM 19097</strain>
    </source>
</reference>
<keyword evidence="1" id="KW-1133">Transmembrane helix</keyword>
<evidence type="ECO:0000313" key="2">
    <source>
        <dbReference type="EMBL" id="MRX55090.1"/>
    </source>
</evidence>
<name>A0A6I2MA37_9BACI</name>
<feature type="transmembrane region" description="Helical" evidence="1">
    <location>
        <begin position="33"/>
        <end position="53"/>
    </location>
</feature>
<keyword evidence="1" id="KW-0812">Transmembrane</keyword>
<accession>A0A6I2MA37</accession>
<dbReference type="EMBL" id="WKKF01000003">
    <property type="protein sequence ID" value="MRX55090.1"/>
    <property type="molecule type" value="Genomic_DNA"/>
</dbReference>